<dbReference type="PANTHER" id="PTHR21301">
    <property type="entry name" value="REVERSE TRANSCRIPTASE"/>
    <property type="match status" value="1"/>
</dbReference>
<sequence>MLLGREDVEKIGQYSAAAMLGVFRGRRKVVSLPAFIGDTSHIIAKLEGLPFNLITQLLVTMDIEALYTNIPQKEAWLAVARLFEKEGNTEHSSFILQCLNIVLQENFFEFDGQTYQQKKGVSMGAACASSVANIYVGSFEETYIYNEMAPFYENVHFWSRFIDDIFSYGQEKKTH</sequence>
<keyword evidence="3" id="KW-1185">Reference proteome</keyword>
<feature type="domain" description="Reverse transcriptase" evidence="1">
    <location>
        <begin position="1"/>
        <end position="175"/>
    </location>
</feature>
<evidence type="ECO:0000313" key="2">
    <source>
        <dbReference type="EMBL" id="KAJ1129296.1"/>
    </source>
</evidence>
<reference evidence="2" key="1">
    <citation type="journal article" date="2022" name="bioRxiv">
        <title>Sequencing and chromosome-scale assembly of the giantPleurodeles waltlgenome.</title>
        <authorList>
            <person name="Brown T."/>
            <person name="Elewa A."/>
            <person name="Iarovenko S."/>
            <person name="Subramanian E."/>
            <person name="Araus A.J."/>
            <person name="Petzold A."/>
            <person name="Susuki M."/>
            <person name="Suzuki K.-i.T."/>
            <person name="Hayashi T."/>
            <person name="Toyoda A."/>
            <person name="Oliveira C."/>
            <person name="Osipova E."/>
            <person name="Leigh N.D."/>
            <person name="Simon A."/>
            <person name="Yun M.H."/>
        </authorList>
    </citation>
    <scope>NUCLEOTIDE SEQUENCE</scope>
    <source>
        <strain evidence="2">20211129_DDA</strain>
        <tissue evidence="2">Liver</tissue>
    </source>
</reference>
<dbReference type="EMBL" id="JANPWB010000011">
    <property type="protein sequence ID" value="KAJ1129296.1"/>
    <property type="molecule type" value="Genomic_DNA"/>
</dbReference>
<dbReference type="AlphaFoldDB" id="A0AAV7PPM2"/>
<gene>
    <name evidence="2" type="ORF">NDU88_007667</name>
</gene>
<evidence type="ECO:0000313" key="3">
    <source>
        <dbReference type="Proteomes" id="UP001066276"/>
    </source>
</evidence>
<name>A0AAV7PPM2_PLEWA</name>
<dbReference type="PANTHER" id="PTHR21301:SF12">
    <property type="match status" value="1"/>
</dbReference>
<proteinExistence type="predicted"/>
<protein>
    <recommendedName>
        <fullName evidence="1">Reverse transcriptase domain-containing protein</fullName>
    </recommendedName>
</protein>
<dbReference type="InterPro" id="IPR000477">
    <property type="entry name" value="RT_dom"/>
</dbReference>
<dbReference type="PROSITE" id="PS50878">
    <property type="entry name" value="RT_POL"/>
    <property type="match status" value="1"/>
</dbReference>
<comment type="caution">
    <text evidence="2">The sequence shown here is derived from an EMBL/GenBank/DDBJ whole genome shotgun (WGS) entry which is preliminary data.</text>
</comment>
<dbReference type="Proteomes" id="UP001066276">
    <property type="component" value="Chromosome 7"/>
</dbReference>
<evidence type="ECO:0000259" key="1">
    <source>
        <dbReference type="PROSITE" id="PS50878"/>
    </source>
</evidence>
<organism evidence="2 3">
    <name type="scientific">Pleurodeles waltl</name>
    <name type="common">Iberian ribbed newt</name>
    <dbReference type="NCBI Taxonomy" id="8319"/>
    <lineage>
        <taxon>Eukaryota</taxon>
        <taxon>Metazoa</taxon>
        <taxon>Chordata</taxon>
        <taxon>Craniata</taxon>
        <taxon>Vertebrata</taxon>
        <taxon>Euteleostomi</taxon>
        <taxon>Amphibia</taxon>
        <taxon>Batrachia</taxon>
        <taxon>Caudata</taxon>
        <taxon>Salamandroidea</taxon>
        <taxon>Salamandridae</taxon>
        <taxon>Pleurodelinae</taxon>
        <taxon>Pleurodeles</taxon>
    </lineage>
</organism>
<accession>A0AAV7PPM2</accession>